<evidence type="ECO:0000256" key="1">
    <source>
        <dbReference type="SAM" id="Phobius"/>
    </source>
</evidence>
<keyword evidence="1" id="KW-0472">Membrane</keyword>
<protein>
    <submittedName>
        <fullName evidence="2">Uncharacterized protein</fullName>
    </submittedName>
</protein>
<dbReference type="Proteomes" id="UP000534677">
    <property type="component" value="Unassembled WGS sequence"/>
</dbReference>
<dbReference type="EMBL" id="JAAXCZ010000026">
    <property type="protein sequence ID" value="MBC2385299.1"/>
    <property type="molecule type" value="Genomic_DNA"/>
</dbReference>
<organism evidence="2 3">
    <name type="scientific">Pseudomonas cremoris</name>
    <dbReference type="NCBI Taxonomy" id="2724178"/>
    <lineage>
        <taxon>Bacteria</taxon>
        <taxon>Pseudomonadati</taxon>
        <taxon>Pseudomonadota</taxon>
        <taxon>Gammaproteobacteria</taxon>
        <taxon>Pseudomonadales</taxon>
        <taxon>Pseudomonadaceae</taxon>
        <taxon>Pseudomonas</taxon>
    </lineage>
</organism>
<keyword evidence="3" id="KW-1185">Reference proteome</keyword>
<evidence type="ECO:0000313" key="2">
    <source>
        <dbReference type="EMBL" id="MBC2385299.1"/>
    </source>
</evidence>
<keyword evidence="1" id="KW-1133">Transmembrane helix</keyword>
<reference evidence="2 3" key="1">
    <citation type="submission" date="2020-04" db="EMBL/GenBank/DDBJ databases">
        <title>Pseudomonas crami sp. nov., a novel proteolytic bacterial species isolated from cream.</title>
        <authorList>
            <person name="Hofmann K."/>
            <person name="Woller A."/>
            <person name="Huptas C."/>
            <person name="Wenning M."/>
            <person name="Scherer S."/>
            <person name="Doll E.V."/>
        </authorList>
    </citation>
    <scope>NUCLEOTIDE SEQUENCE [LARGE SCALE GENOMIC DNA]</scope>
    <source>
        <strain evidence="2 3">WS 5096</strain>
    </source>
</reference>
<name>A0ABR6TH39_9PSED</name>
<evidence type="ECO:0000313" key="3">
    <source>
        <dbReference type="Proteomes" id="UP000534677"/>
    </source>
</evidence>
<accession>A0ABR6TH39</accession>
<dbReference type="RefSeq" id="WP_185710750.1">
    <property type="nucleotide sequence ID" value="NZ_JAAXCZ010000026.1"/>
</dbReference>
<keyword evidence="1" id="KW-0812">Transmembrane</keyword>
<gene>
    <name evidence="2" type="ORF">HF209_30555</name>
</gene>
<proteinExistence type="predicted"/>
<sequence>MSSYDVAWNVMCYVAAIAVLLCFVLYMMAEIRAGKERQQKASPFNRARSMINGLAEDSRLHHDSPKRVDASEALEFVKGYVRALDDNLLISEAESVAIRNELKRWPETLLAE</sequence>
<comment type="caution">
    <text evidence="2">The sequence shown here is derived from an EMBL/GenBank/DDBJ whole genome shotgun (WGS) entry which is preliminary data.</text>
</comment>
<feature type="transmembrane region" description="Helical" evidence="1">
    <location>
        <begin position="6"/>
        <end position="29"/>
    </location>
</feature>